<sequence>MIAAAESSKKNTSHVMSVAKFERFFRIAAGLDVDKQDLKRYSDFINQKVYDLLVRAEATAKANGRAIIEPVDLPITKGLEKCIQEFENIDEQIELRPVLDQLTPRPPLGLVCDEDIEDHLPVVAGGLSVALARAFRIIDGDLKHPHTEHWQLCFRIFDLLM</sequence>
<dbReference type="InterPro" id="IPR015207">
    <property type="entry name" value="DUF1931"/>
</dbReference>
<dbReference type="InterPro" id="IPR009072">
    <property type="entry name" value="Histone-fold"/>
</dbReference>
<proteinExistence type="predicted"/>
<dbReference type="CDD" id="cd22922">
    <property type="entry name" value="HFD_Aq328-like_rpt1"/>
    <property type="match status" value="1"/>
</dbReference>
<reference evidence="1 2" key="1">
    <citation type="submission" date="2016-10" db="EMBL/GenBank/DDBJ databases">
        <authorList>
            <person name="de Groot N.N."/>
        </authorList>
    </citation>
    <scope>NUCLEOTIDE SEQUENCE [LARGE SCALE GENOMIC DNA]</scope>
    <source>
        <strain evidence="1 2">GAS522</strain>
    </source>
</reference>
<dbReference type="SUPFAM" id="SSF47113">
    <property type="entry name" value="Histone-fold"/>
    <property type="match status" value="1"/>
</dbReference>
<evidence type="ECO:0000313" key="1">
    <source>
        <dbReference type="EMBL" id="SEE17099.1"/>
    </source>
</evidence>
<dbReference type="Gene3D" id="1.10.20.10">
    <property type="entry name" value="Histone, subunit A"/>
    <property type="match status" value="1"/>
</dbReference>
<dbReference type="EMBL" id="FNTI01000001">
    <property type="protein sequence ID" value="SEE17099.1"/>
    <property type="molecule type" value="Genomic_DNA"/>
</dbReference>
<gene>
    <name evidence="1" type="ORF">SAMN05444171_6507</name>
</gene>
<dbReference type="GO" id="GO:0046982">
    <property type="term" value="F:protein heterodimerization activity"/>
    <property type="evidence" value="ECO:0007669"/>
    <property type="project" value="InterPro"/>
</dbReference>
<evidence type="ECO:0000313" key="2">
    <source>
        <dbReference type="Proteomes" id="UP000183208"/>
    </source>
</evidence>
<dbReference type="Proteomes" id="UP000183208">
    <property type="component" value="Unassembled WGS sequence"/>
</dbReference>
<protein>
    <recommendedName>
        <fullName evidence="3">DUF1931 family protein</fullName>
    </recommendedName>
</protein>
<evidence type="ECO:0008006" key="3">
    <source>
        <dbReference type="Google" id="ProtNLM"/>
    </source>
</evidence>
<dbReference type="AlphaFoldDB" id="A0A1M7GBC7"/>
<organism evidence="1 2">
    <name type="scientific">Bradyrhizobium lablabi</name>
    <dbReference type="NCBI Taxonomy" id="722472"/>
    <lineage>
        <taxon>Bacteria</taxon>
        <taxon>Pseudomonadati</taxon>
        <taxon>Pseudomonadota</taxon>
        <taxon>Alphaproteobacteria</taxon>
        <taxon>Hyphomicrobiales</taxon>
        <taxon>Nitrobacteraceae</taxon>
        <taxon>Bradyrhizobium</taxon>
    </lineage>
</organism>
<dbReference type="RefSeq" id="WP_074831994.1">
    <property type="nucleotide sequence ID" value="NZ_FNTI01000001.1"/>
</dbReference>
<dbReference type="Pfam" id="PF09123">
    <property type="entry name" value="DUF1931"/>
    <property type="match status" value="1"/>
</dbReference>
<dbReference type="CDD" id="cd22923">
    <property type="entry name" value="HFD_Aq328-like_rpt2"/>
    <property type="match status" value="1"/>
</dbReference>
<name>A0A1M7GBC7_9BRAD</name>
<dbReference type="OrthoDB" id="14134at2"/>
<accession>A0A1M7GBC7</accession>